<proteinExistence type="inferred from homology"/>
<comment type="function">
    <text evidence="1 8">Binds directly to 16S ribosomal RNA.</text>
</comment>
<evidence type="ECO:0000256" key="2">
    <source>
        <dbReference type="ARBA" id="ARBA00007634"/>
    </source>
</evidence>
<dbReference type="EMBL" id="CP011856">
    <property type="protein sequence ID" value="AKM53752.1"/>
    <property type="molecule type" value="Genomic_DNA"/>
</dbReference>
<dbReference type="FunFam" id="1.20.58.110:FF:000001">
    <property type="entry name" value="30S ribosomal protein S20"/>
    <property type="match status" value="1"/>
</dbReference>
<dbReference type="GO" id="GO:0006412">
    <property type="term" value="P:translation"/>
    <property type="evidence" value="ECO:0007669"/>
    <property type="project" value="UniProtKB-UniRule"/>
</dbReference>
<evidence type="ECO:0000256" key="6">
    <source>
        <dbReference type="ARBA" id="ARBA00023274"/>
    </source>
</evidence>
<evidence type="ECO:0000256" key="3">
    <source>
        <dbReference type="ARBA" id="ARBA00022730"/>
    </source>
</evidence>
<keyword evidence="4 8" id="KW-0694">RNA-binding</keyword>
<evidence type="ECO:0000256" key="4">
    <source>
        <dbReference type="ARBA" id="ARBA00022884"/>
    </source>
</evidence>
<dbReference type="RefSeq" id="WP_047791028.1">
    <property type="nucleotide sequence ID" value="NZ_CP011856.1"/>
</dbReference>
<dbReference type="GO" id="GO:0070181">
    <property type="term" value="F:small ribosomal subunit rRNA binding"/>
    <property type="evidence" value="ECO:0007669"/>
    <property type="project" value="TreeGrafter"/>
</dbReference>
<dbReference type="InterPro" id="IPR002583">
    <property type="entry name" value="Ribosomal_bS20"/>
</dbReference>
<reference evidence="10 11" key="1">
    <citation type="journal article" date="2015" name="Genome Biol. Evol.">
        <title>Found and Lost: The Fates of Horizontally Acquired Genes in Arthropod-Symbiotic Spiroplasma.</title>
        <authorList>
            <person name="Lo W.S."/>
            <person name="Gasparich G.E."/>
            <person name="Kuo C.H."/>
        </authorList>
    </citation>
    <scope>NUCLEOTIDE SEQUENCE [LARGE SCALE GENOMIC DNA]</scope>
    <source>
        <strain evidence="11">TDA-040725-5</strain>
    </source>
</reference>
<organism evidence="10 11">
    <name type="scientific">Spiroplasma eriocheiris</name>
    <dbReference type="NCBI Taxonomy" id="315358"/>
    <lineage>
        <taxon>Bacteria</taxon>
        <taxon>Bacillati</taxon>
        <taxon>Mycoplasmatota</taxon>
        <taxon>Mollicutes</taxon>
        <taxon>Entomoplasmatales</taxon>
        <taxon>Spiroplasmataceae</taxon>
        <taxon>Spiroplasma</taxon>
    </lineage>
</organism>
<dbReference type="InterPro" id="IPR036510">
    <property type="entry name" value="Ribosomal_bS20_sf"/>
</dbReference>
<dbReference type="PANTHER" id="PTHR33398:SF1">
    <property type="entry name" value="SMALL RIBOSOMAL SUBUNIT PROTEIN BS20C"/>
    <property type="match status" value="1"/>
</dbReference>
<keyword evidence="11" id="KW-1185">Reference proteome</keyword>
<name>A0A0H3XLS9_9MOLU</name>
<protein>
    <recommendedName>
        <fullName evidence="7 8">Small ribosomal subunit protein bS20</fullName>
    </recommendedName>
</protein>
<dbReference type="STRING" id="315358.SERIO_v1c01590"/>
<dbReference type="GO" id="GO:0005829">
    <property type="term" value="C:cytosol"/>
    <property type="evidence" value="ECO:0007669"/>
    <property type="project" value="TreeGrafter"/>
</dbReference>
<dbReference type="HAMAP" id="MF_00500">
    <property type="entry name" value="Ribosomal_bS20"/>
    <property type="match status" value="1"/>
</dbReference>
<dbReference type="Proteomes" id="UP000035661">
    <property type="component" value="Chromosome"/>
</dbReference>
<evidence type="ECO:0000313" key="11">
    <source>
        <dbReference type="Proteomes" id="UP000035661"/>
    </source>
</evidence>
<feature type="coiled-coil region" evidence="9">
    <location>
        <begin position="32"/>
        <end position="59"/>
    </location>
</feature>
<evidence type="ECO:0000256" key="1">
    <source>
        <dbReference type="ARBA" id="ARBA00003134"/>
    </source>
</evidence>
<keyword evidence="6 8" id="KW-0687">Ribonucleoprotein</keyword>
<keyword evidence="9" id="KW-0175">Coiled coil</keyword>
<dbReference type="PANTHER" id="PTHR33398">
    <property type="entry name" value="30S RIBOSOMAL PROTEIN S20"/>
    <property type="match status" value="1"/>
</dbReference>
<dbReference type="NCBIfam" id="TIGR00029">
    <property type="entry name" value="S20"/>
    <property type="match status" value="1"/>
</dbReference>
<dbReference type="SUPFAM" id="SSF46992">
    <property type="entry name" value="Ribosomal protein S20"/>
    <property type="match status" value="1"/>
</dbReference>
<accession>A0A0H3XLS9</accession>
<dbReference type="GO" id="GO:0015935">
    <property type="term" value="C:small ribosomal subunit"/>
    <property type="evidence" value="ECO:0007669"/>
    <property type="project" value="TreeGrafter"/>
</dbReference>
<evidence type="ECO:0000256" key="5">
    <source>
        <dbReference type="ARBA" id="ARBA00022980"/>
    </source>
</evidence>
<keyword evidence="5 8" id="KW-0689">Ribosomal protein</keyword>
<comment type="similarity">
    <text evidence="2 8">Belongs to the bacterial ribosomal protein bS20 family.</text>
</comment>
<evidence type="ECO:0000256" key="8">
    <source>
        <dbReference type="HAMAP-Rule" id="MF_00500"/>
    </source>
</evidence>
<evidence type="ECO:0000256" key="7">
    <source>
        <dbReference type="ARBA" id="ARBA00035136"/>
    </source>
</evidence>
<sequence>MANIKSQVKRIKTNEKANLANKSFKSSIKTAIKKANLAIAEKQENANDLVNNAVSLIDKAVTKGIYHANKAARMKSKLMIRVN</sequence>
<evidence type="ECO:0000256" key="9">
    <source>
        <dbReference type="SAM" id="Coils"/>
    </source>
</evidence>
<dbReference type="Pfam" id="PF01649">
    <property type="entry name" value="Ribosomal_S20p"/>
    <property type="match status" value="1"/>
</dbReference>
<dbReference type="PATRIC" id="fig|743698.3.peg.161"/>
<evidence type="ECO:0000313" key="10">
    <source>
        <dbReference type="EMBL" id="AKM53752.1"/>
    </source>
</evidence>
<dbReference type="AlphaFoldDB" id="A0A0H3XLS9"/>
<dbReference type="Gene3D" id="1.20.58.110">
    <property type="entry name" value="Ribosomal protein S20"/>
    <property type="match status" value="1"/>
</dbReference>
<dbReference type="GO" id="GO:0003735">
    <property type="term" value="F:structural constituent of ribosome"/>
    <property type="evidence" value="ECO:0007669"/>
    <property type="project" value="InterPro"/>
</dbReference>
<gene>
    <name evidence="8 10" type="primary">rpsT</name>
    <name evidence="10" type="ORF">SERIO_v1c01590</name>
</gene>
<keyword evidence="3 8" id="KW-0699">rRNA-binding</keyword>
<reference evidence="11" key="2">
    <citation type="submission" date="2015-06" db="EMBL/GenBank/DDBJ databases">
        <title>Complete genome sequence of Spiroplasma eriocheiris TDA-040725-5 (DSM 21848).</title>
        <authorList>
            <person name="Lo W.-S."/>
            <person name="Kuo C.-H."/>
        </authorList>
    </citation>
    <scope>NUCLEOTIDE SEQUENCE [LARGE SCALE GENOMIC DNA]</scope>
    <source>
        <strain evidence="11">TDA-040725-5</strain>
    </source>
</reference>
<dbReference type="KEGG" id="seri:SERIO_v1c01590"/>